<evidence type="ECO:0000256" key="4">
    <source>
        <dbReference type="ARBA" id="ARBA00022525"/>
    </source>
</evidence>
<gene>
    <name evidence="15" type="primary">OLFML2B</name>
    <name evidence="15" type="ORF">SK128_012597</name>
</gene>
<dbReference type="Proteomes" id="UP001381693">
    <property type="component" value="Unassembled WGS sequence"/>
</dbReference>
<feature type="domain" description="Ig-like" evidence="13">
    <location>
        <begin position="320"/>
        <end position="446"/>
    </location>
</feature>
<keyword evidence="16" id="KW-1185">Reference proteome</keyword>
<dbReference type="PROSITE" id="PS51132">
    <property type="entry name" value="OLF"/>
    <property type="match status" value="1"/>
</dbReference>
<dbReference type="Pfam" id="PF02191">
    <property type="entry name" value="OLF"/>
    <property type="match status" value="1"/>
</dbReference>
<comment type="caution">
    <text evidence="11">Lacks conserved residue(s) required for the propagation of feature annotation.</text>
</comment>
<evidence type="ECO:0000256" key="6">
    <source>
        <dbReference type="ARBA" id="ARBA00022737"/>
    </source>
</evidence>
<dbReference type="SUPFAM" id="SSF48726">
    <property type="entry name" value="Immunoglobulin"/>
    <property type="match status" value="2"/>
</dbReference>
<dbReference type="AlphaFoldDB" id="A0AAN9AC92"/>
<evidence type="ECO:0000259" key="13">
    <source>
        <dbReference type="PROSITE" id="PS50835"/>
    </source>
</evidence>
<keyword evidence="7" id="KW-0472">Membrane</keyword>
<proteinExistence type="predicted"/>
<dbReference type="InterPro" id="IPR013783">
    <property type="entry name" value="Ig-like_fold"/>
</dbReference>
<comment type="caution">
    <text evidence="15">The sequence shown here is derived from an EMBL/GenBank/DDBJ whole genome shotgun (WGS) entry which is preliminary data.</text>
</comment>
<dbReference type="InterPro" id="IPR003599">
    <property type="entry name" value="Ig_sub"/>
</dbReference>
<evidence type="ECO:0000256" key="1">
    <source>
        <dbReference type="ARBA" id="ARBA00004236"/>
    </source>
</evidence>
<feature type="domain" description="Ig-like" evidence="13">
    <location>
        <begin position="223"/>
        <end position="313"/>
    </location>
</feature>
<dbReference type="InterPro" id="IPR007110">
    <property type="entry name" value="Ig-like_dom"/>
</dbReference>
<evidence type="ECO:0000313" key="16">
    <source>
        <dbReference type="Proteomes" id="UP001381693"/>
    </source>
</evidence>
<evidence type="ECO:0000256" key="11">
    <source>
        <dbReference type="PROSITE-ProRule" id="PRU00446"/>
    </source>
</evidence>
<keyword evidence="10" id="KW-0393">Immunoglobulin domain</keyword>
<dbReference type="GO" id="GO:0007165">
    <property type="term" value="P:signal transduction"/>
    <property type="evidence" value="ECO:0007669"/>
    <property type="project" value="TreeGrafter"/>
</dbReference>
<dbReference type="GO" id="GO:0005615">
    <property type="term" value="C:extracellular space"/>
    <property type="evidence" value="ECO:0007669"/>
    <property type="project" value="TreeGrafter"/>
</dbReference>
<keyword evidence="3" id="KW-1003">Cell membrane</keyword>
<protein>
    <submittedName>
        <fullName evidence="15">Olfactomedin-like domain protein</fullName>
    </submittedName>
</protein>
<keyword evidence="8" id="KW-1015">Disulfide bond</keyword>
<evidence type="ECO:0000256" key="7">
    <source>
        <dbReference type="ARBA" id="ARBA00023136"/>
    </source>
</evidence>
<dbReference type="InterPro" id="IPR003598">
    <property type="entry name" value="Ig_sub2"/>
</dbReference>
<sequence length="811" mass="89896">MISLTSWIKYNAIQEFCSQTRASCPPGPPGPLGPTGAEGRAGKNGAPGEIGLPGRVGQKGTQGIKGAEGPPGPRGLKGEIGLPGIPGLDGRDGLPGEPGLDGIPGRNGLDGIPGVDGLPGWDGKPGKDGVNGTDGLFGEKGDRGHRGPQGVRGEFYTKFKGKVGPVEVANGHITDEDREMCITGPRGRKGKDGTPGIPGTPGISTWIVNATEAKKLLIPPAIPGSTRIRPRRRKPVVVREGDNLRLRCQAAGEPRPEIEWSKEDGGVIPTGKWKDGSLNSYILNLTHVHREHTGTYMCEAYNGVPPSDYKTFNVEVHFDPYIRVNQWKVGTYNGSSAKLECHVEAFPVPVTYWEDQNGRILDNSTKYRITYYHDPNFVWKDKLPDSLCSMVVYQFNCPKCQLAYVGSTKKCVLSSMIIEISDIDANDFGDYHCVAKNELSLTRGLVKVHAIDPTLNIPSTGTEDSLTFGPDPPAYVDLFDDLCPPPPDCPDCPKVPKCAEGRGALFGIRVEQFGNDTYPGFRNRSFDCLLSAVGKPVYHRHTDSEYGSWMRDPHPKDPLLEPKYWTTNMSDPYHLYEFADKNRYRKNQPTKNYTLPRPFTGNSHILYNGSFYYHQQGRQSIISYDLNSGNTKSVPVPKVATEGGNYLYDGGRDYIDFSTDENGIWAIYGLPENNNTVVMKIDPWTLKVEYSWNISINHHKFGELFITCGVLYAIDSTTERDTKIRFALDLYRKRFLDVDLPFNNPFRKTTMLGYNPNTKEIFSWDSGNQLTYPIKYIDIGYNSPEERGGPEASPHLMDYDTDYEVDPLVDT</sequence>
<dbReference type="Gene3D" id="2.60.40.10">
    <property type="entry name" value="Immunoglobulins"/>
    <property type="match status" value="2"/>
</dbReference>
<reference evidence="15 16" key="1">
    <citation type="submission" date="2023-11" db="EMBL/GenBank/DDBJ databases">
        <title>Halocaridina rubra genome assembly.</title>
        <authorList>
            <person name="Smith C."/>
        </authorList>
    </citation>
    <scope>NUCLEOTIDE SEQUENCE [LARGE SCALE GENOMIC DNA]</scope>
    <source>
        <strain evidence="15">EP-1</strain>
        <tissue evidence="15">Whole</tissue>
    </source>
</reference>
<name>A0AAN9AC92_HALRR</name>
<dbReference type="EMBL" id="JAXCGZ010003815">
    <property type="protein sequence ID" value="KAK7083078.1"/>
    <property type="molecule type" value="Genomic_DNA"/>
</dbReference>
<feature type="region of interest" description="Disordered" evidence="12">
    <location>
        <begin position="21"/>
        <end position="152"/>
    </location>
</feature>
<dbReference type="InterPro" id="IPR036179">
    <property type="entry name" value="Ig-like_dom_sf"/>
</dbReference>
<dbReference type="FunFam" id="2.60.40.10:FF:000328">
    <property type="entry name" value="CLUMA_CG000981, isoform A"/>
    <property type="match status" value="1"/>
</dbReference>
<dbReference type="SMART" id="SM00284">
    <property type="entry name" value="OLF"/>
    <property type="match status" value="1"/>
</dbReference>
<comment type="subcellular location">
    <subcellularLocation>
        <location evidence="1">Cell membrane</location>
    </subcellularLocation>
    <subcellularLocation>
        <location evidence="2">Secreted</location>
    </subcellularLocation>
</comment>
<keyword evidence="9" id="KW-0325">Glycoprotein</keyword>
<evidence type="ECO:0000313" key="15">
    <source>
        <dbReference type="EMBL" id="KAK7083078.1"/>
    </source>
</evidence>
<keyword evidence="6" id="KW-0677">Repeat</keyword>
<dbReference type="PANTHER" id="PTHR23192">
    <property type="entry name" value="OLFACTOMEDIN-RELATED"/>
    <property type="match status" value="1"/>
</dbReference>
<evidence type="ECO:0000256" key="8">
    <source>
        <dbReference type="ARBA" id="ARBA00023157"/>
    </source>
</evidence>
<dbReference type="PANTHER" id="PTHR23192:SF85">
    <property type="entry name" value="GLIOMEDIN"/>
    <property type="match status" value="1"/>
</dbReference>
<evidence type="ECO:0000256" key="3">
    <source>
        <dbReference type="ARBA" id="ARBA00022475"/>
    </source>
</evidence>
<dbReference type="SMART" id="SM00409">
    <property type="entry name" value="IG"/>
    <property type="match status" value="2"/>
</dbReference>
<evidence type="ECO:0000256" key="2">
    <source>
        <dbReference type="ARBA" id="ARBA00004613"/>
    </source>
</evidence>
<evidence type="ECO:0000256" key="5">
    <source>
        <dbReference type="ARBA" id="ARBA00022729"/>
    </source>
</evidence>
<dbReference type="Pfam" id="PF13927">
    <property type="entry name" value="Ig_3"/>
    <property type="match status" value="1"/>
</dbReference>
<feature type="domain" description="Olfactomedin-like" evidence="14">
    <location>
        <begin position="527"/>
        <end position="778"/>
    </location>
</feature>
<dbReference type="PROSITE" id="PS50835">
    <property type="entry name" value="IG_LIKE"/>
    <property type="match status" value="2"/>
</dbReference>
<dbReference type="SMART" id="SM00408">
    <property type="entry name" value="IGc2"/>
    <property type="match status" value="2"/>
</dbReference>
<dbReference type="InterPro" id="IPR008160">
    <property type="entry name" value="Collagen"/>
</dbReference>
<evidence type="ECO:0000256" key="12">
    <source>
        <dbReference type="SAM" id="MobiDB-lite"/>
    </source>
</evidence>
<organism evidence="15 16">
    <name type="scientific">Halocaridina rubra</name>
    <name type="common">Hawaiian red shrimp</name>
    <dbReference type="NCBI Taxonomy" id="373956"/>
    <lineage>
        <taxon>Eukaryota</taxon>
        <taxon>Metazoa</taxon>
        <taxon>Ecdysozoa</taxon>
        <taxon>Arthropoda</taxon>
        <taxon>Crustacea</taxon>
        <taxon>Multicrustacea</taxon>
        <taxon>Malacostraca</taxon>
        <taxon>Eumalacostraca</taxon>
        <taxon>Eucarida</taxon>
        <taxon>Decapoda</taxon>
        <taxon>Pleocyemata</taxon>
        <taxon>Caridea</taxon>
        <taxon>Atyoidea</taxon>
        <taxon>Atyidae</taxon>
        <taxon>Halocaridina</taxon>
    </lineage>
</organism>
<dbReference type="GO" id="GO:0005886">
    <property type="term" value="C:plasma membrane"/>
    <property type="evidence" value="ECO:0007669"/>
    <property type="project" value="UniProtKB-SubCell"/>
</dbReference>
<evidence type="ECO:0000256" key="9">
    <source>
        <dbReference type="ARBA" id="ARBA00023180"/>
    </source>
</evidence>
<dbReference type="Pfam" id="PF01391">
    <property type="entry name" value="Collagen"/>
    <property type="match status" value="2"/>
</dbReference>
<keyword evidence="4" id="KW-0964">Secreted</keyword>
<evidence type="ECO:0000259" key="14">
    <source>
        <dbReference type="PROSITE" id="PS51132"/>
    </source>
</evidence>
<evidence type="ECO:0000256" key="10">
    <source>
        <dbReference type="ARBA" id="ARBA00023319"/>
    </source>
</evidence>
<dbReference type="InterPro" id="IPR050605">
    <property type="entry name" value="Olfactomedin-like_domain"/>
</dbReference>
<feature type="region of interest" description="Disordered" evidence="12">
    <location>
        <begin position="181"/>
        <end position="201"/>
    </location>
</feature>
<keyword evidence="5" id="KW-0732">Signal</keyword>
<accession>A0AAN9AC92</accession>
<dbReference type="InterPro" id="IPR003112">
    <property type="entry name" value="Olfac-like_dom"/>
</dbReference>